<keyword evidence="2" id="KW-0238">DNA-binding</keyword>
<comment type="caution">
    <text evidence="5">The sequence shown here is derived from an EMBL/GenBank/DDBJ whole genome shotgun (WGS) entry which is preliminary data.</text>
</comment>
<evidence type="ECO:0000313" key="6">
    <source>
        <dbReference type="Proteomes" id="UP001595279"/>
    </source>
</evidence>
<dbReference type="Gene3D" id="1.20.120.530">
    <property type="entry name" value="GntR ligand-binding domain-like"/>
    <property type="match status" value="1"/>
</dbReference>
<dbReference type="PANTHER" id="PTHR43537">
    <property type="entry name" value="TRANSCRIPTIONAL REGULATOR, GNTR FAMILY"/>
    <property type="match status" value="1"/>
</dbReference>
<dbReference type="Pfam" id="PF00392">
    <property type="entry name" value="GntR"/>
    <property type="match status" value="1"/>
</dbReference>
<dbReference type="SMART" id="SM00345">
    <property type="entry name" value="HTH_GNTR"/>
    <property type="match status" value="1"/>
</dbReference>
<reference evidence="6" key="1">
    <citation type="journal article" date="2019" name="Int. J. Syst. Evol. Microbiol.">
        <title>The Global Catalogue of Microorganisms (GCM) 10K type strain sequencing project: providing services to taxonomists for standard genome sequencing and annotation.</title>
        <authorList>
            <consortium name="The Broad Institute Genomics Platform"/>
            <consortium name="The Broad Institute Genome Sequencing Center for Infectious Disease"/>
            <person name="Wu L."/>
            <person name="Ma J."/>
        </authorList>
    </citation>
    <scope>NUCLEOTIDE SEQUENCE [LARGE SCALE GENOMIC DNA]</scope>
    <source>
        <strain evidence="6">KCTC 13128</strain>
    </source>
</reference>
<evidence type="ECO:0000259" key="4">
    <source>
        <dbReference type="PROSITE" id="PS50949"/>
    </source>
</evidence>
<evidence type="ECO:0000256" key="2">
    <source>
        <dbReference type="ARBA" id="ARBA00023125"/>
    </source>
</evidence>
<proteinExistence type="predicted"/>
<dbReference type="SUPFAM" id="SSF46785">
    <property type="entry name" value="Winged helix' DNA-binding domain"/>
    <property type="match status" value="1"/>
</dbReference>
<dbReference type="InterPro" id="IPR036390">
    <property type="entry name" value="WH_DNA-bd_sf"/>
</dbReference>
<dbReference type="PANTHER" id="PTHR43537:SF5">
    <property type="entry name" value="UXU OPERON TRANSCRIPTIONAL REGULATOR"/>
    <property type="match status" value="1"/>
</dbReference>
<keyword evidence="6" id="KW-1185">Reference proteome</keyword>
<dbReference type="EMBL" id="JBHRSA010000056">
    <property type="protein sequence ID" value="MFC3041596.1"/>
    <property type="molecule type" value="Genomic_DNA"/>
</dbReference>
<dbReference type="InterPro" id="IPR008920">
    <property type="entry name" value="TF_FadR/GntR_C"/>
</dbReference>
<dbReference type="Pfam" id="PF07729">
    <property type="entry name" value="FCD"/>
    <property type="match status" value="1"/>
</dbReference>
<organism evidence="5 6">
    <name type="scientific">Virgibacillus xinjiangensis</name>
    <dbReference type="NCBI Taxonomy" id="393090"/>
    <lineage>
        <taxon>Bacteria</taxon>
        <taxon>Bacillati</taxon>
        <taxon>Bacillota</taxon>
        <taxon>Bacilli</taxon>
        <taxon>Bacillales</taxon>
        <taxon>Bacillaceae</taxon>
        <taxon>Virgibacillus</taxon>
    </lineage>
</organism>
<dbReference type="InterPro" id="IPR011711">
    <property type="entry name" value="GntR_C"/>
</dbReference>
<gene>
    <name evidence="5" type="ORF">ACFOGI_15220</name>
</gene>
<evidence type="ECO:0000256" key="1">
    <source>
        <dbReference type="ARBA" id="ARBA00023015"/>
    </source>
</evidence>
<dbReference type="CDD" id="cd07377">
    <property type="entry name" value="WHTH_GntR"/>
    <property type="match status" value="1"/>
</dbReference>
<dbReference type="Proteomes" id="UP001595279">
    <property type="component" value="Unassembled WGS sequence"/>
</dbReference>
<evidence type="ECO:0000256" key="3">
    <source>
        <dbReference type="ARBA" id="ARBA00023163"/>
    </source>
</evidence>
<sequence length="241" mass="27884">MSIRDNHRFNNTMTKVEDILQSGEWQQGDRLPNLTDFANKLNVSVSLIREVFRVLESRNILRIEQGRGTFLNELGKDKVLEENAKLKPSASIIELMNLIQVRSIIEPAFAEIAAQQAYQTEIQGIMDSAKRMEKLVQLNKSTKKEDMYFHLLIVKATHNDVSIEMYEQLQDKLRKARSYTNIQPMKEKAVNYHLMIAEAIEKRESKKAREYMASHMESNKEVVIYGYTNLNESISQRGSSL</sequence>
<evidence type="ECO:0000313" key="5">
    <source>
        <dbReference type="EMBL" id="MFC3041596.1"/>
    </source>
</evidence>
<keyword evidence="1" id="KW-0805">Transcription regulation</keyword>
<dbReference type="SMART" id="SM00895">
    <property type="entry name" value="FCD"/>
    <property type="match status" value="1"/>
</dbReference>
<dbReference type="RefSeq" id="WP_390274380.1">
    <property type="nucleotide sequence ID" value="NZ_JBHRSA010000056.1"/>
</dbReference>
<dbReference type="PROSITE" id="PS50949">
    <property type="entry name" value="HTH_GNTR"/>
    <property type="match status" value="1"/>
</dbReference>
<dbReference type="InterPro" id="IPR036388">
    <property type="entry name" value="WH-like_DNA-bd_sf"/>
</dbReference>
<dbReference type="SUPFAM" id="SSF48008">
    <property type="entry name" value="GntR ligand-binding domain-like"/>
    <property type="match status" value="1"/>
</dbReference>
<name>A0ABV7CYU1_9BACI</name>
<dbReference type="InterPro" id="IPR000524">
    <property type="entry name" value="Tscrpt_reg_HTH_GntR"/>
</dbReference>
<keyword evidence="3" id="KW-0804">Transcription</keyword>
<protein>
    <submittedName>
        <fullName evidence="5">FadR/GntR family transcriptional regulator</fullName>
    </submittedName>
</protein>
<feature type="domain" description="HTH gntR-type" evidence="4">
    <location>
        <begin position="6"/>
        <end position="74"/>
    </location>
</feature>
<dbReference type="Gene3D" id="1.10.10.10">
    <property type="entry name" value="Winged helix-like DNA-binding domain superfamily/Winged helix DNA-binding domain"/>
    <property type="match status" value="1"/>
</dbReference>
<accession>A0ABV7CYU1</accession>